<keyword evidence="2" id="KW-0349">Heme</keyword>
<dbReference type="SFLD" id="SFLDG01169">
    <property type="entry name" value="NADPH_oxidase_subgroup_(NOX)"/>
    <property type="match status" value="1"/>
</dbReference>
<dbReference type="SUPFAM" id="SSF63380">
    <property type="entry name" value="Riboflavin synthase domain-like"/>
    <property type="match status" value="1"/>
</dbReference>
<evidence type="ECO:0000256" key="6">
    <source>
        <dbReference type="ARBA" id="ARBA00023002"/>
    </source>
</evidence>
<evidence type="ECO:0000256" key="2">
    <source>
        <dbReference type="ARBA" id="ARBA00022617"/>
    </source>
</evidence>
<dbReference type="GO" id="GO:0046872">
    <property type="term" value="F:metal ion binding"/>
    <property type="evidence" value="ECO:0007669"/>
    <property type="project" value="UniProtKB-KW"/>
</dbReference>
<dbReference type="GO" id="GO:0006952">
    <property type="term" value="P:defense response"/>
    <property type="evidence" value="ECO:0007669"/>
    <property type="project" value="TreeGrafter"/>
</dbReference>
<comment type="subcellular location">
    <subcellularLocation>
        <location evidence="1">Membrane</location>
        <topology evidence="1">Multi-pass membrane protein</topology>
    </subcellularLocation>
</comment>
<dbReference type="PROSITE" id="PS51384">
    <property type="entry name" value="FAD_FR"/>
    <property type="match status" value="1"/>
</dbReference>
<dbReference type="PRINTS" id="PR00466">
    <property type="entry name" value="GP91PHOX"/>
</dbReference>
<reference evidence="12 13" key="1">
    <citation type="journal article" date="2023" name="BMC Biol.">
        <title>The compact genome of the sponge Oopsacas minuta (Hexactinellida) is lacking key metazoan core genes.</title>
        <authorList>
            <person name="Santini S."/>
            <person name="Schenkelaars Q."/>
            <person name="Jourda C."/>
            <person name="Duchesne M."/>
            <person name="Belahbib H."/>
            <person name="Rocher C."/>
            <person name="Selva M."/>
            <person name="Riesgo A."/>
            <person name="Vervoort M."/>
            <person name="Leys S.P."/>
            <person name="Kodjabachian L."/>
            <person name="Le Bivic A."/>
            <person name="Borchiellini C."/>
            <person name="Claverie J.M."/>
            <person name="Renard E."/>
        </authorList>
    </citation>
    <scope>NUCLEOTIDE SEQUENCE [LARGE SCALE GENOMIC DNA]</scope>
    <source>
        <strain evidence="12">SPO-2</strain>
    </source>
</reference>
<dbReference type="SFLD" id="SFLDG01168">
    <property type="entry name" value="Ferric_reductase_subgroup_(FRE"/>
    <property type="match status" value="1"/>
</dbReference>
<dbReference type="Pfam" id="PF08022">
    <property type="entry name" value="FAD_binding_8"/>
    <property type="match status" value="1"/>
</dbReference>
<dbReference type="InterPro" id="IPR013130">
    <property type="entry name" value="Fe3_Rdtase_TM_dom"/>
</dbReference>
<dbReference type="SUPFAM" id="SSF52343">
    <property type="entry name" value="Ferredoxin reductase-like, C-terminal NADP-linked domain"/>
    <property type="match status" value="1"/>
</dbReference>
<evidence type="ECO:0000313" key="12">
    <source>
        <dbReference type="EMBL" id="KAI6655212.1"/>
    </source>
</evidence>
<name>A0AAV7K216_9METZ</name>
<dbReference type="SFLD" id="SFLDS00052">
    <property type="entry name" value="Ferric_Reductase_Domain"/>
    <property type="match status" value="1"/>
</dbReference>
<dbReference type="Pfam" id="PF08030">
    <property type="entry name" value="NAD_binding_6"/>
    <property type="match status" value="1"/>
</dbReference>
<feature type="domain" description="FAD-binding FR-type" evidence="11">
    <location>
        <begin position="301"/>
        <end position="405"/>
    </location>
</feature>
<dbReference type="FunFam" id="3.40.50.80:FF:000004">
    <property type="entry name" value="NADPH oxidase isoform 2"/>
    <property type="match status" value="1"/>
</dbReference>
<proteinExistence type="predicted"/>
<dbReference type="Pfam" id="PF01794">
    <property type="entry name" value="Ferric_reduct"/>
    <property type="match status" value="1"/>
</dbReference>
<organism evidence="12 13">
    <name type="scientific">Oopsacas minuta</name>
    <dbReference type="NCBI Taxonomy" id="111878"/>
    <lineage>
        <taxon>Eukaryota</taxon>
        <taxon>Metazoa</taxon>
        <taxon>Porifera</taxon>
        <taxon>Hexactinellida</taxon>
        <taxon>Hexasterophora</taxon>
        <taxon>Lyssacinosida</taxon>
        <taxon>Leucopsacidae</taxon>
        <taxon>Oopsacas</taxon>
    </lineage>
</organism>
<dbReference type="Proteomes" id="UP001165289">
    <property type="component" value="Unassembled WGS sequence"/>
</dbReference>
<protein>
    <recommendedName>
        <fullName evidence="11">FAD-binding FR-type domain-containing protein</fullName>
    </recommendedName>
</protein>
<keyword evidence="5 10" id="KW-1133">Transmembrane helix</keyword>
<dbReference type="InterPro" id="IPR013112">
    <property type="entry name" value="FAD-bd_8"/>
</dbReference>
<dbReference type="GO" id="GO:0016175">
    <property type="term" value="F:superoxide-generating NAD(P)H oxidase activity"/>
    <property type="evidence" value="ECO:0007669"/>
    <property type="project" value="TreeGrafter"/>
</dbReference>
<comment type="catalytic activity">
    <reaction evidence="9">
        <text>NADPH + 2 O2 = 2 superoxide + NADP(+) + H(+)</text>
        <dbReference type="Rhea" id="RHEA:63180"/>
        <dbReference type="ChEBI" id="CHEBI:15378"/>
        <dbReference type="ChEBI" id="CHEBI:15379"/>
        <dbReference type="ChEBI" id="CHEBI:18421"/>
        <dbReference type="ChEBI" id="CHEBI:57783"/>
        <dbReference type="ChEBI" id="CHEBI:58349"/>
    </reaction>
</comment>
<dbReference type="PANTHER" id="PTHR11972">
    <property type="entry name" value="NADPH OXIDASE"/>
    <property type="match status" value="1"/>
</dbReference>
<dbReference type="Gene3D" id="2.40.30.10">
    <property type="entry name" value="Translation factors"/>
    <property type="match status" value="1"/>
</dbReference>
<evidence type="ECO:0000256" key="10">
    <source>
        <dbReference type="SAM" id="Phobius"/>
    </source>
</evidence>
<comment type="caution">
    <text evidence="12">The sequence shown here is derived from an EMBL/GenBank/DDBJ whole genome shotgun (WGS) entry which is preliminary data.</text>
</comment>
<feature type="transmembrane region" description="Helical" evidence="10">
    <location>
        <begin position="25"/>
        <end position="46"/>
    </location>
</feature>
<dbReference type="EMBL" id="JAKMXF010000210">
    <property type="protein sequence ID" value="KAI6655212.1"/>
    <property type="molecule type" value="Genomic_DNA"/>
</dbReference>
<dbReference type="Gene3D" id="3.40.50.80">
    <property type="entry name" value="Nucleotide-binding domain of ferredoxin-NADP reductase (FNR) module"/>
    <property type="match status" value="1"/>
</dbReference>
<feature type="transmembrane region" description="Helical" evidence="10">
    <location>
        <begin position="66"/>
        <end position="92"/>
    </location>
</feature>
<feature type="transmembrane region" description="Helical" evidence="10">
    <location>
        <begin position="217"/>
        <end position="237"/>
    </location>
</feature>
<dbReference type="InterPro" id="IPR017938">
    <property type="entry name" value="Riboflavin_synthase-like_b-brl"/>
</dbReference>
<dbReference type="InterPro" id="IPR013121">
    <property type="entry name" value="Fe_red_NAD-bd_6"/>
</dbReference>
<dbReference type="InterPro" id="IPR039261">
    <property type="entry name" value="FNR_nucleotide-bd"/>
</dbReference>
<evidence type="ECO:0000259" key="11">
    <source>
        <dbReference type="PROSITE" id="PS51384"/>
    </source>
</evidence>
<dbReference type="PANTHER" id="PTHR11972:SF191">
    <property type="entry name" value="FAD-BINDING FR-TYPE DOMAIN-CONTAINING PROTEIN"/>
    <property type="match status" value="1"/>
</dbReference>
<evidence type="ECO:0000256" key="7">
    <source>
        <dbReference type="ARBA" id="ARBA00023004"/>
    </source>
</evidence>
<evidence type="ECO:0000313" key="13">
    <source>
        <dbReference type="Proteomes" id="UP001165289"/>
    </source>
</evidence>
<dbReference type="CDD" id="cd06186">
    <property type="entry name" value="NOX_Duox_like_FAD_NADP"/>
    <property type="match status" value="1"/>
</dbReference>
<evidence type="ECO:0000256" key="1">
    <source>
        <dbReference type="ARBA" id="ARBA00004141"/>
    </source>
</evidence>
<sequence length="575" mass="67043">MWLFDRFVLFRAFSLRGFLNDLPRYIFVTLWMLTNIGLFIGFFVQFETFPRYFYFRMISRQGLSFARAPAAVINFNSMLILLPVCRNLISIIRGTCFRCSRSLRKALDKNISYHKLFAWTIIFCSVIHTAAHYYNYEFIITDAASPQRFEQVPSNPLRNNPLIYLRLLENRSLVLPLDAVLLNYMTYAGITGHIMWLILFLMATSSVEVIRKSFFEIFWYTHHLFIFYFIALGIHQFQMILPFQSNVDVSDPFNCSRLPVDTTGEGCEILPTFTAARPSSYKWFVIPLAIYLVERLIRFIKSLIPVQIVHVEEHPSRTLEIRMKRRFFRQDVGQYVFVNIPSISFLEWHPFTLTSCPEDNPEFSVHIRIVGDWTEALLKKVRQKGSNVRSTIITIDGPFGTASEDVFDYEIAMLVGAGIGVTPFASILKSIYHKRKNMNLKKLSQIYFFWVCPQPQSFEWFATLLKTIEKSLQDEGCPDLIKYEIYLTRGWTAAEARNIYLHEDDIEDPITRLGAKTNYGRPKWDEIFATIAENHSKKKVGVFFCGPPILSKELHFQANKHSTNNCSFSYNKENF</sequence>
<keyword evidence="3 10" id="KW-0812">Transmembrane</keyword>
<evidence type="ECO:0000256" key="5">
    <source>
        <dbReference type="ARBA" id="ARBA00022989"/>
    </source>
</evidence>
<dbReference type="InterPro" id="IPR050369">
    <property type="entry name" value="RBOH/FRE"/>
</dbReference>
<keyword evidence="13" id="KW-1185">Reference proteome</keyword>
<dbReference type="AlphaFoldDB" id="A0AAV7K216"/>
<keyword evidence="4" id="KW-0479">Metal-binding</keyword>
<evidence type="ECO:0000256" key="8">
    <source>
        <dbReference type="ARBA" id="ARBA00023136"/>
    </source>
</evidence>
<keyword evidence="8 10" id="KW-0472">Membrane</keyword>
<keyword evidence="7" id="KW-0408">Iron</keyword>
<gene>
    <name evidence="12" type="ORF">LOD99_2500</name>
</gene>
<feature type="transmembrane region" description="Helical" evidence="10">
    <location>
        <begin position="113"/>
        <end position="134"/>
    </location>
</feature>
<evidence type="ECO:0000256" key="4">
    <source>
        <dbReference type="ARBA" id="ARBA00022723"/>
    </source>
</evidence>
<dbReference type="GO" id="GO:0042554">
    <property type="term" value="P:superoxide anion generation"/>
    <property type="evidence" value="ECO:0007669"/>
    <property type="project" value="TreeGrafter"/>
</dbReference>
<evidence type="ECO:0000256" key="9">
    <source>
        <dbReference type="ARBA" id="ARBA00049908"/>
    </source>
</evidence>
<dbReference type="GO" id="GO:0043020">
    <property type="term" value="C:NADPH oxidase complex"/>
    <property type="evidence" value="ECO:0007669"/>
    <property type="project" value="TreeGrafter"/>
</dbReference>
<feature type="transmembrane region" description="Helical" evidence="10">
    <location>
        <begin position="184"/>
        <end position="205"/>
    </location>
</feature>
<evidence type="ECO:0000256" key="3">
    <source>
        <dbReference type="ARBA" id="ARBA00022692"/>
    </source>
</evidence>
<dbReference type="InterPro" id="IPR017927">
    <property type="entry name" value="FAD-bd_FR_type"/>
</dbReference>
<accession>A0AAV7K216</accession>
<dbReference type="InterPro" id="IPR000778">
    <property type="entry name" value="Cyt_b245_heavy_chain"/>
</dbReference>
<keyword evidence="6" id="KW-0560">Oxidoreductase</keyword>